<gene>
    <name evidence="2" type="ORF">AVEN_67421_1</name>
</gene>
<accession>A0A4Y2RQC7</accession>
<reference evidence="2 3" key="1">
    <citation type="journal article" date="2019" name="Sci. Rep.">
        <title>Orb-weaving spider Araneus ventricosus genome elucidates the spidroin gene catalogue.</title>
        <authorList>
            <person name="Kono N."/>
            <person name="Nakamura H."/>
            <person name="Ohtoshi R."/>
            <person name="Moran D.A.P."/>
            <person name="Shinohara A."/>
            <person name="Yoshida Y."/>
            <person name="Fujiwara M."/>
            <person name="Mori M."/>
            <person name="Tomita M."/>
            <person name="Arakawa K."/>
        </authorList>
    </citation>
    <scope>NUCLEOTIDE SEQUENCE [LARGE SCALE GENOMIC DNA]</scope>
</reference>
<dbReference type="Pfam" id="PF14214">
    <property type="entry name" value="Helitron_like_N"/>
    <property type="match status" value="1"/>
</dbReference>
<dbReference type="InterPro" id="IPR025476">
    <property type="entry name" value="Helitron_helicase-like"/>
</dbReference>
<sequence>MTYPLLFPRGECSWNTGMEHVEERRTAKRTRVTQLQCYAYRLSQRNGFSILHNSGKLFQQYIIDAYVKTEGSRLHFLRQNQKDLRIELYRGLLDALECRAHNENIRTGKLIIMPSSFQESPRHMQQNYQDAMAMVRKFGKPDLFLMFTYNPSWSEILNSMEGVQRPEERPDIIARVFNMKLKELLEDICKHGIFGTVLAFIYLIEFQKRGLPHAHILPTLDSESKIRTKDDIDKFVSAELPDTCNELRLFRIVTKCMVHGQCGTININSPCMRDGQCCKSFPKQFKDDTEENVNGNPIYRRRATEPVQVGNYSIDNRWLVPYNPWLLKKFNAHINVEVCSSVKSVKYLYKYVYKGHDAASVKIQKEGALDHDEILSFVGDGQEAQAIERAALRKTTLTSWFELNKNDPSAHNISYSDIPQYYVFDKSTTNWKKRQRGGQNVIGRLPVVSILDTERFYLRMLLLHKSGAISFDDILTVNGLRCITFQQACQEYGLLRGDQQWHDALNEAAQFQSPRQLRMLFAMICGFGEMEDVPDLWVQHQVSLCEDFVHRYSEQTGPHYELADIEELFTSYNLSLQKLHLPTVDLPASVLERAHLMLWKSRLRLIVMLCS</sequence>
<comment type="caution">
    <text evidence="2">The sequence shown here is derived from an EMBL/GenBank/DDBJ whole genome shotgun (WGS) entry which is preliminary data.</text>
</comment>
<dbReference type="EMBL" id="BGPR01017728">
    <property type="protein sequence ID" value="GBN77105.1"/>
    <property type="molecule type" value="Genomic_DNA"/>
</dbReference>
<proteinExistence type="predicted"/>
<evidence type="ECO:0000313" key="2">
    <source>
        <dbReference type="EMBL" id="GBN77105.1"/>
    </source>
</evidence>
<dbReference type="PANTHER" id="PTHR10492:SF57">
    <property type="entry name" value="ATP-DEPENDENT DNA HELICASE"/>
    <property type="match status" value="1"/>
</dbReference>
<evidence type="ECO:0000313" key="3">
    <source>
        <dbReference type="Proteomes" id="UP000499080"/>
    </source>
</evidence>
<organism evidence="2 3">
    <name type="scientific">Araneus ventricosus</name>
    <name type="common">Orbweaver spider</name>
    <name type="synonym">Epeira ventricosa</name>
    <dbReference type="NCBI Taxonomy" id="182803"/>
    <lineage>
        <taxon>Eukaryota</taxon>
        <taxon>Metazoa</taxon>
        <taxon>Ecdysozoa</taxon>
        <taxon>Arthropoda</taxon>
        <taxon>Chelicerata</taxon>
        <taxon>Arachnida</taxon>
        <taxon>Araneae</taxon>
        <taxon>Araneomorphae</taxon>
        <taxon>Entelegynae</taxon>
        <taxon>Araneoidea</taxon>
        <taxon>Araneidae</taxon>
        <taxon>Araneus</taxon>
    </lineage>
</organism>
<keyword evidence="3" id="KW-1185">Reference proteome</keyword>
<evidence type="ECO:0000259" key="1">
    <source>
        <dbReference type="Pfam" id="PF14214"/>
    </source>
</evidence>
<protein>
    <recommendedName>
        <fullName evidence="1">Helitron helicase-like domain-containing protein</fullName>
    </recommendedName>
</protein>
<dbReference type="OrthoDB" id="7789720at2759"/>
<name>A0A4Y2RQC7_ARAVE</name>
<feature type="domain" description="Helitron helicase-like" evidence="1">
    <location>
        <begin position="38"/>
        <end position="217"/>
    </location>
</feature>
<dbReference type="AlphaFoldDB" id="A0A4Y2RQC7"/>
<dbReference type="Proteomes" id="UP000499080">
    <property type="component" value="Unassembled WGS sequence"/>
</dbReference>
<dbReference type="PANTHER" id="PTHR10492">
    <property type="match status" value="1"/>
</dbReference>